<keyword evidence="3" id="KW-0862">Zinc</keyword>
<keyword evidence="2 4" id="KW-0863">Zinc-finger</keyword>
<dbReference type="AlphaFoldDB" id="A0A076FET6"/>
<reference evidence="6" key="1">
    <citation type="submission" date="2013-08" db="EMBL/GenBank/DDBJ databases">
        <title>Paracyclopina nana immune related genes.</title>
        <authorList>
            <person name="Kim B.-M."/>
            <person name="Rhee J.-S."/>
            <person name="Lee J.-S."/>
        </authorList>
    </citation>
    <scope>NUCLEOTIDE SEQUENCE</scope>
</reference>
<dbReference type="PANTHER" id="PTHR12298:SF4">
    <property type="entry name" value="PROGRAMMED CELL DEATH PROTEIN 2"/>
    <property type="match status" value="1"/>
</dbReference>
<feature type="non-terminal residue" evidence="6">
    <location>
        <position position="367"/>
    </location>
</feature>
<organism evidence="6">
    <name type="scientific">Paracyclopina nana</name>
    <name type="common">Marine copepod</name>
    <dbReference type="NCBI Taxonomy" id="565004"/>
    <lineage>
        <taxon>Eukaryota</taxon>
        <taxon>Metazoa</taxon>
        <taxon>Ecdysozoa</taxon>
        <taxon>Arthropoda</taxon>
        <taxon>Crustacea</taxon>
        <taxon>Multicrustacea</taxon>
        <taxon>Hexanauplia</taxon>
        <taxon>Copepoda</taxon>
        <taxon>Cyclopoida</taxon>
        <taxon>Cyclopettidae</taxon>
        <taxon>Paracyclopina</taxon>
    </lineage>
</organism>
<protein>
    <submittedName>
        <fullName evidence="6">Programmed cell death protein 2</fullName>
    </submittedName>
</protein>
<proteinExistence type="evidence at transcript level"/>
<dbReference type="InterPro" id="IPR002893">
    <property type="entry name" value="Znf_MYND"/>
</dbReference>
<dbReference type="Gene3D" id="6.10.140.2220">
    <property type="match status" value="1"/>
</dbReference>
<dbReference type="GO" id="GO:0005634">
    <property type="term" value="C:nucleus"/>
    <property type="evidence" value="ECO:0007669"/>
    <property type="project" value="TreeGrafter"/>
</dbReference>
<dbReference type="Pfam" id="PF01753">
    <property type="entry name" value="zf-MYND"/>
    <property type="match status" value="1"/>
</dbReference>
<dbReference type="InterPro" id="IPR007320">
    <property type="entry name" value="PDCD2_C"/>
</dbReference>
<dbReference type="EMBL" id="KF516644">
    <property type="protein sequence ID" value="AII16548.1"/>
    <property type="molecule type" value="mRNA"/>
</dbReference>
<dbReference type="GO" id="GO:0005737">
    <property type="term" value="C:cytoplasm"/>
    <property type="evidence" value="ECO:0007669"/>
    <property type="project" value="InterPro"/>
</dbReference>
<dbReference type="PROSITE" id="PS01360">
    <property type="entry name" value="ZF_MYND_1"/>
    <property type="match status" value="1"/>
</dbReference>
<evidence type="ECO:0000256" key="4">
    <source>
        <dbReference type="PROSITE-ProRule" id="PRU00134"/>
    </source>
</evidence>
<evidence type="ECO:0000313" key="6">
    <source>
        <dbReference type="EMBL" id="AII16548.1"/>
    </source>
</evidence>
<feature type="domain" description="MYND-type" evidence="5">
    <location>
        <begin position="141"/>
        <end position="178"/>
    </location>
</feature>
<sequence length="367" mass="41987">MASSTVYHECESNLDLGFAEDVPTWILASRFFRSKMGGRPSWLNLADIPKNEDLQCPTCSACLTFLLQIYAPIESNPDCFHRTIFIFMCLNPGCHQGSAGQGFLVLRNQLSRKNDFFPFEPPVESPDWKCELNVGKFNQVCRVCGLRGSKKCSGCGKVNYCSREHQTTDWKMRHKTECKSEEFTFVFNENEDICENALLLHKEIVMTGDDEEISDSDEDESREVNIDAEIAKIKQLEQNGEVKLSSADLAEFAEEDQVAKDKHFKRFQKVVKAAPDQIIRYQKASEPLWVSTENMPDTVDNCQYCGSRRVFEFQVMPQLLSILKLDKSANEESIDWGTLLVYTCEKSCSSALEPAYKKEFLWRQNFS</sequence>
<dbReference type="PROSITE" id="PS50865">
    <property type="entry name" value="ZF_MYND_2"/>
    <property type="match status" value="1"/>
</dbReference>
<evidence type="ECO:0000256" key="2">
    <source>
        <dbReference type="ARBA" id="ARBA00022771"/>
    </source>
</evidence>
<accession>A0A076FET6</accession>
<evidence type="ECO:0000256" key="1">
    <source>
        <dbReference type="ARBA" id="ARBA00022723"/>
    </source>
</evidence>
<dbReference type="GO" id="GO:0008270">
    <property type="term" value="F:zinc ion binding"/>
    <property type="evidence" value="ECO:0007669"/>
    <property type="project" value="UniProtKB-KW"/>
</dbReference>
<evidence type="ECO:0000256" key="3">
    <source>
        <dbReference type="ARBA" id="ARBA00022833"/>
    </source>
</evidence>
<evidence type="ECO:0000259" key="5">
    <source>
        <dbReference type="PROSITE" id="PS50865"/>
    </source>
</evidence>
<dbReference type="SUPFAM" id="SSF144232">
    <property type="entry name" value="HIT/MYND zinc finger-like"/>
    <property type="match status" value="1"/>
</dbReference>
<keyword evidence="1" id="KW-0479">Metal-binding</keyword>
<name>A0A076FET6_PARNA</name>
<dbReference type="PANTHER" id="PTHR12298">
    <property type="entry name" value="PCDC2 PROGRAMMED CELL DEATH PROTEIN 2 -RELATED"/>
    <property type="match status" value="1"/>
</dbReference>
<dbReference type="Pfam" id="PF04194">
    <property type="entry name" value="PDCD2_C"/>
    <property type="match status" value="1"/>
</dbReference>